<evidence type="ECO:0000313" key="1">
    <source>
        <dbReference type="EMBL" id="KAK8539475.1"/>
    </source>
</evidence>
<name>A0ABR2DI98_9ROSI</name>
<gene>
    <name evidence="1" type="ORF">V6N12_043101</name>
</gene>
<accession>A0ABR2DI98</accession>
<dbReference type="EMBL" id="JBBPBM010000026">
    <property type="protein sequence ID" value="KAK8539475.1"/>
    <property type="molecule type" value="Genomic_DNA"/>
</dbReference>
<organism evidence="1 2">
    <name type="scientific">Hibiscus sabdariffa</name>
    <name type="common">roselle</name>
    <dbReference type="NCBI Taxonomy" id="183260"/>
    <lineage>
        <taxon>Eukaryota</taxon>
        <taxon>Viridiplantae</taxon>
        <taxon>Streptophyta</taxon>
        <taxon>Embryophyta</taxon>
        <taxon>Tracheophyta</taxon>
        <taxon>Spermatophyta</taxon>
        <taxon>Magnoliopsida</taxon>
        <taxon>eudicotyledons</taxon>
        <taxon>Gunneridae</taxon>
        <taxon>Pentapetalae</taxon>
        <taxon>rosids</taxon>
        <taxon>malvids</taxon>
        <taxon>Malvales</taxon>
        <taxon>Malvaceae</taxon>
        <taxon>Malvoideae</taxon>
        <taxon>Hibiscus</taxon>
    </lineage>
</organism>
<reference evidence="1 2" key="1">
    <citation type="journal article" date="2024" name="G3 (Bethesda)">
        <title>Genome assembly of Hibiscus sabdariffa L. provides insights into metabolisms of medicinal natural products.</title>
        <authorList>
            <person name="Kim T."/>
        </authorList>
    </citation>
    <scope>NUCLEOTIDE SEQUENCE [LARGE SCALE GENOMIC DNA]</scope>
    <source>
        <strain evidence="1">TK-2024</strain>
        <tissue evidence="1">Old leaves</tissue>
    </source>
</reference>
<comment type="caution">
    <text evidence="1">The sequence shown here is derived from an EMBL/GenBank/DDBJ whole genome shotgun (WGS) entry which is preliminary data.</text>
</comment>
<sequence>MLEGPHRTSEIGEGETLGFLVELFNWFKIVSGLSYGSGYWVLMTYFLNCKLHTENPFVKIMRLQVGPPLRFEEIEGIPNNEKPWLYSDSRSSSVGQIPSYTGFHVRKWGNKSEDAH</sequence>
<proteinExistence type="predicted"/>
<keyword evidence="2" id="KW-1185">Reference proteome</keyword>
<evidence type="ECO:0000313" key="2">
    <source>
        <dbReference type="Proteomes" id="UP001472677"/>
    </source>
</evidence>
<dbReference type="Proteomes" id="UP001472677">
    <property type="component" value="Unassembled WGS sequence"/>
</dbReference>
<protein>
    <submittedName>
        <fullName evidence="1">Uncharacterized protein</fullName>
    </submittedName>
</protein>